<feature type="region of interest" description="Disordered" evidence="1">
    <location>
        <begin position="131"/>
        <end position="324"/>
    </location>
</feature>
<accession>A0AAV2SJG3</accession>
<feature type="compositionally biased region" description="Basic and acidic residues" evidence="1">
    <location>
        <begin position="163"/>
        <end position="190"/>
    </location>
</feature>
<organism evidence="2 3">
    <name type="scientific">Meganyctiphanes norvegica</name>
    <name type="common">Northern krill</name>
    <name type="synonym">Thysanopoda norvegica</name>
    <dbReference type="NCBI Taxonomy" id="48144"/>
    <lineage>
        <taxon>Eukaryota</taxon>
        <taxon>Metazoa</taxon>
        <taxon>Ecdysozoa</taxon>
        <taxon>Arthropoda</taxon>
        <taxon>Crustacea</taxon>
        <taxon>Multicrustacea</taxon>
        <taxon>Malacostraca</taxon>
        <taxon>Eumalacostraca</taxon>
        <taxon>Eucarida</taxon>
        <taxon>Euphausiacea</taxon>
        <taxon>Euphausiidae</taxon>
        <taxon>Meganyctiphanes</taxon>
    </lineage>
</organism>
<feature type="compositionally biased region" description="Basic residues" evidence="1">
    <location>
        <begin position="207"/>
        <end position="218"/>
    </location>
</feature>
<dbReference type="EMBL" id="CAXKWB010076571">
    <property type="protein sequence ID" value="CAL4200492.1"/>
    <property type="molecule type" value="Genomic_DNA"/>
</dbReference>
<evidence type="ECO:0000313" key="3">
    <source>
        <dbReference type="Proteomes" id="UP001497623"/>
    </source>
</evidence>
<feature type="compositionally biased region" description="Low complexity" evidence="1">
    <location>
        <begin position="406"/>
        <end position="437"/>
    </location>
</feature>
<feature type="compositionally biased region" description="Basic and acidic residues" evidence="1">
    <location>
        <begin position="235"/>
        <end position="245"/>
    </location>
</feature>
<feature type="compositionally biased region" description="Polar residues" evidence="1">
    <location>
        <begin position="347"/>
        <end position="358"/>
    </location>
</feature>
<feature type="compositionally biased region" description="Basic and acidic residues" evidence="1">
    <location>
        <begin position="288"/>
        <end position="300"/>
    </location>
</feature>
<feature type="compositionally biased region" description="Basic and acidic residues" evidence="1">
    <location>
        <begin position="542"/>
        <end position="557"/>
    </location>
</feature>
<name>A0AAV2SJG3_MEGNR</name>
<feature type="compositionally biased region" description="Low complexity" evidence="1">
    <location>
        <begin position="586"/>
        <end position="599"/>
    </location>
</feature>
<gene>
    <name evidence="2" type="ORF">MNOR_LOCUS37548</name>
</gene>
<comment type="caution">
    <text evidence="2">The sequence shown here is derived from an EMBL/GenBank/DDBJ whole genome shotgun (WGS) entry which is preliminary data.</text>
</comment>
<feature type="region of interest" description="Disordered" evidence="1">
    <location>
        <begin position="472"/>
        <end position="498"/>
    </location>
</feature>
<proteinExistence type="predicted"/>
<feature type="non-terminal residue" evidence="2">
    <location>
        <position position="599"/>
    </location>
</feature>
<feature type="compositionally biased region" description="Polar residues" evidence="1">
    <location>
        <begin position="191"/>
        <end position="206"/>
    </location>
</feature>
<reference evidence="2 3" key="1">
    <citation type="submission" date="2024-05" db="EMBL/GenBank/DDBJ databases">
        <authorList>
            <person name="Wallberg A."/>
        </authorList>
    </citation>
    <scope>NUCLEOTIDE SEQUENCE [LARGE SCALE GENOMIC DNA]</scope>
</reference>
<protein>
    <submittedName>
        <fullName evidence="2">Uncharacterized protein</fullName>
    </submittedName>
</protein>
<feature type="region of interest" description="Disordered" evidence="1">
    <location>
        <begin position="341"/>
        <end position="445"/>
    </location>
</feature>
<feature type="region of interest" description="Disordered" evidence="1">
    <location>
        <begin position="1"/>
        <end position="22"/>
    </location>
</feature>
<feature type="region of interest" description="Disordered" evidence="1">
    <location>
        <begin position="532"/>
        <end position="599"/>
    </location>
</feature>
<evidence type="ECO:0000313" key="2">
    <source>
        <dbReference type="EMBL" id="CAL4200492.1"/>
    </source>
</evidence>
<keyword evidence="3" id="KW-1185">Reference proteome</keyword>
<evidence type="ECO:0000256" key="1">
    <source>
        <dbReference type="SAM" id="MobiDB-lite"/>
    </source>
</evidence>
<dbReference type="AlphaFoldDB" id="A0AAV2SJG3"/>
<sequence length="599" mass="65934">MMRNKQDKNASDQRVPCCYQPEDRHQELEGPFDVLLEDECDDASETTTAASSDPVTVQFHQIAFNSDMDGVNKGTIEPDMIKVATVKKSNTLACGMRASCIHPVTPAQCPVCPGLGVDDLHTSLAQSPSATSFVGELGGSNMSHPTTNEKSPNQKSNTNNSSKDYDSEHQIPPDEPEAKGIHQDFSKENDNNYNEGNLHENPSTFRPNRKAHKVKRVRISPGQDKQPPPRPYGRAHWDQLSADRLHRNRGGPGGGTFPRPPDSCKKSKAPAIPPRVFLTESTIEEDSEPSHEDEVLKAHPGESNQSDEEAEMGDKFDPINSDRCNLDNKKIDITKRSTWTGRLATPDNVSSFRLNASSIPPIKEEEAHDQTGGADPENEVAHRIFNPERMSTRLTTPDNASRVWRGSSYTSRSSSQGSTDSRASSNSTSSTIYANTSDPGAPEPAYANVFESVVTEPEDDKYLRNGEPIYATLGNDAETSDDNHSSSSASTLCPDNQQKSKIQAKEKLIKERNINSPLPLVQNRTYIDKPYHTVPRLPSEQRSSDIHTDSVPRDYGLKIRIVGRSRSHSDKHMTSPKRSPPVPLISSYSSSSSSSSSYI</sequence>
<feature type="compositionally biased region" description="Basic and acidic residues" evidence="1">
    <location>
        <begin position="1"/>
        <end position="11"/>
    </location>
</feature>
<feature type="compositionally biased region" description="Polar residues" evidence="1">
    <location>
        <begin position="140"/>
        <end position="162"/>
    </location>
</feature>
<dbReference type="Proteomes" id="UP001497623">
    <property type="component" value="Unassembled WGS sequence"/>
</dbReference>